<protein>
    <submittedName>
        <fullName evidence="2">Uncharacterized protein</fullName>
    </submittedName>
</protein>
<sequence length="192" mass="20842">MGSTTSRSIISCVRCDVVVQVLLGQCNYSSSSVCLGFSLSQTIVRILTLIRRDRLMNKDRSCEKSKPRPILIHYISFDRRTAFGRFLTFGQSQKACAVPLCYTSSMQYARVGGGGDSDGLPQSESANSETRAAQCPIAGRILCQAVSQCKARPSQGHPDSVEKPMSPSSPPPSVLTRDLSLTEPGQLQIICH</sequence>
<reference evidence="3" key="1">
    <citation type="submission" date="2016-10" db="EMBL/GenBank/DDBJ databases">
        <authorList>
            <person name="Varghese N."/>
            <person name="Submissions S."/>
        </authorList>
    </citation>
    <scope>NUCLEOTIDE SEQUENCE [LARGE SCALE GENOMIC DNA]</scope>
    <source>
        <strain evidence="3">CGMCC 1.9150</strain>
    </source>
</reference>
<keyword evidence="3" id="KW-1185">Reference proteome</keyword>
<evidence type="ECO:0000256" key="1">
    <source>
        <dbReference type="SAM" id="MobiDB-lite"/>
    </source>
</evidence>
<dbReference type="Proteomes" id="UP000198807">
    <property type="component" value="Unassembled WGS sequence"/>
</dbReference>
<accession>A0A1H7S1J9</accession>
<dbReference type="AlphaFoldDB" id="A0A1H7S1J9"/>
<evidence type="ECO:0000313" key="3">
    <source>
        <dbReference type="Proteomes" id="UP000198807"/>
    </source>
</evidence>
<feature type="region of interest" description="Disordered" evidence="1">
    <location>
        <begin position="153"/>
        <end position="179"/>
    </location>
</feature>
<evidence type="ECO:0000313" key="2">
    <source>
        <dbReference type="EMBL" id="SEL66206.1"/>
    </source>
</evidence>
<organism evidence="2 3">
    <name type="scientific">Halomonas daqiaonensis</name>
    <dbReference type="NCBI Taxonomy" id="650850"/>
    <lineage>
        <taxon>Bacteria</taxon>
        <taxon>Pseudomonadati</taxon>
        <taxon>Pseudomonadota</taxon>
        <taxon>Gammaproteobacteria</taxon>
        <taxon>Oceanospirillales</taxon>
        <taxon>Halomonadaceae</taxon>
        <taxon>Halomonas</taxon>
    </lineage>
</organism>
<proteinExistence type="predicted"/>
<gene>
    <name evidence="2" type="ORF">SAMN04488129_113103</name>
</gene>
<name>A0A1H7S1J9_9GAMM</name>
<dbReference type="EMBL" id="FOBC01000013">
    <property type="protein sequence ID" value="SEL66206.1"/>
    <property type="molecule type" value="Genomic_DNA"/>
</dbReference>